<keyword evidence="3" id="KW-0479">Metal-binding</keyword>
<keyword evidence="3" id="KW-0408">Iron</keyword>
<feature type="domain" description="CBS" evidence="4">
    <location>
        <begin position="11"/>
        <end position="67"/>
    </location>
</feature>
<evidence type="ECO:0000259" key="5">
    <source>
        <dbReference type="PROSITE" id="PS51901"/>
    </source>
</evidence>
<evidence type="ECO:0000256" key="3">
    <source>
        <dbReference type="PROSITE-ProRule" id="PRU01249"/>
    </source>
</evidence>
<dbReference type="EMBL" id="FNFC01000003">
    <property type="protein sequence ID" value="SDJ40782.1"/>
    <property type="molecule type" value="Genomic_DNA"/>
</dbReference>
<dbReference type="OrthoDB" id="65817at2157"/>
<dbReference type="GO" id="GO:0046872">
    <property type="term" value="F:metal ion binding"/>
    <property type="evidence" value="ECO:0007669"/>
    <property type="project" value="UniProtKB-KW"/>
</dbReference>
<reference evidence="6 7" key="1">
    <citation type="submission" date="2016-10" db="EMBL/GenBank/DDBJ databases">
        <authorList>
            <person name="de Groot N.N."/>
        </authorList>
    </citation>
    <scope>NUCLEOTIDE SEQUENCE [LARGE SCALE GENOMIC DNA]</scope>
    <source>
        <strain evidence="6 7">IBRC-M10015</strain>
    </source>
</reference>
<sequence>MNRDVTVQDVMDREYVGVSESDELVDTVELLLRNDADTAVVQRGNELVGVVTQEDVLALVVDGPEPGTAAVSDAMTESVPTVSPETGLDAAADMMSARESRRLVVTAGPEPMGILSERDLLAGRDLGGPVESRDGGGAVTDAGAEMEADSTRTGFEDQSICEACGTFASDLSSFNGQLLCSDCRAM</sequence>
<dbReference type="RefSeq" id="WP_092699605.1">
    <property type="nucleotide sequence ID" value="NZ_FNFC01000003.1"/>
</dbReference>
<feature type="binding site" evidence="3">
    <location>
        <position position="161"/>
    </location>
    <ligand>
        <name>Zn(2+)</name>
        <dbReference type="ChEBI" id="CHEBI:29105"/>
    </ligand>
</feature>
<feature type="binding site" evidence="3">
    <location>
        <position position="180"/>
    </location>
    <ligand>
        <name>Zn(2+)</name>
        <dbReference type="ChEBI" id="CHEBI:29105"/>
    </ligand>
</feature>
<feature type="binding site" evidence="3">
    <location>
        <position position="180"/>
    </location>
    <ligand>
        <name>Fe cation</name>
        <dbReference type="ChEBI" id="CHEBI:24875"/>
    </ligand>
</feature>
<dbReference type="InterPro" id="IPR000644">
    <property type="entry name" value="CBS_dom"/>
</dbReference>
<feature type="binding site" evidence="3">
    <location>
        <position position="164"/>
    </location>
    <ligand>
        <name>Fe cation</name>
        <dbReference type="ChEBI" id="CHEBI:24875"/>
    </ligand>
</feature>
<keyword evidence="3" id="KW-0862">Zinc</keyword>
<evidence type="ECO:0000313" key="6">
    <source>
        <dbReference type="EMBL" id="SDJ40782.1"/>
    </source>
</evidence>
<evidence type="ECO:0000313" key="7">
    <source>
        <dbReference type="Proteomes" id="UP000198856"/>
    </source>
</evidence>
<name>A0A1G8TGT4_9EURY</name>
<dbReference type="Proteomes" id="UP000198856">
    <property type="component" value="Unassembled WGS sequence"/>
</dbReference>
<keyword evidence="1 2" id="KW-0129">CBS domain</keyword>
<feature type="domain" description="ACP-type MB" evidence="5">
    <location>
        <begin position="156"/>
        <end position="186"/>
    </location>
</feature>
<dbReference type="PROSITE" id="PS51901">
    <property type="entry name" value="ACP_MB"/>
    <property type="match status" value="1"/>
</dbReference>
<dbReference type="PANTHER" id="PTHR43080:SF2">
    <property type="entry name" value="CBS DOMAIN-CONTAINING PROTEIN"/>
    <property type="match status" value="1"/>
</dbReference>
<dbReference type="InterPro" id="IPR044065">
    <property type="entry name" value="ACP_MB"/>
</dbReference>
<evidence type="ECO:0000256" key="2">
    <source>
        <dbReference type="PROSITE-ProRule" id="PRU00703"/>
    </source>
</evidence>
<feature type="domain" description="CBS" evidence="4">
    <location>
        <begin position="75"/>
        <end position="130"/>
    </location>
</feature>
<dbReference type="AlphaFoldDB" id="A0A1G8TGT4"/>
<evidence type="ECO:0000256" key="1">
    <source>
        <dbReference type="ARBA" id="ARBA00023122"/>
    </source>
</evidence>
<accession>A0A1G8TGT4</accession>
<gene>
    <name evidence="6" type="ORF">SAMN05216226_10365</name>
</gene>
<feature type="binding site" evidence="3">
    <location>
        <position position="183"/>
    </location>
    <ligand>
        <name>Zn(2+)</name>
        <dbReference type="ChEBI" id="CHEBI:29105"/>
    </ligand>
</feature>
<dbReference type="SUPFAM" id="SSF54631">
    <property type="entry name" value="CBS-domain pair"/>
    <property type="match status" value="1"/>
</dbReference>
<feature type="binding site" evidence="3">
    <location>
        <position position="161"/>
    </location>
    <ligand>
        <name>Fe cation</name>
        <dbReference type="ChEBI" id="CHEBI:24875"/>
    </ligand>
</feature>
<protein>
    <submittedName>
        <fullName evidence="6">CBS domain-containing protein</fullName>
    </submittedName>
</protein>
<organism evidence="6 7">
    <name type="scientific">Halovenus aranensis</name>
    <dbReference type="NCBI Taxonomy" id="890420"/>
    <lineage>
        <taxon>Archaea</taxon>
        <taxon>Methanobacteriati</taxon>
        <taxon>Methanobacteriota</taxon>
        <taxon>Stenosarchaea group</taxon>
        <taxon>Halobacteria</taxon>
        <taxon>Halobacteriales</taxon>
        <taxon>Haloarculaceae</taxon>
        <taxon>Halovenus</taxon>
    </lineage>
</organism>
<dbReference type="PROSITE" id="PS51371">
    <property type="entry name" value="CBS"/>
    <property type="match status" value="2"/>
</dbReference>
<feature type="binding site" evidence="3">
    <location>
        <position position="164"/>
    </location>
    <ligand>
        <name>Zn(2+)</name>
        <dbReference type="ChEBI" id="CHEBI:29105"/>
    </ligand>
</feature>
<dbReference type="Pfam" id="PF00571">
    <property type="entry name" value="CBS"/>
    <property type="match status" value="2"/>
</dbReference>
<dbReference type="PANTHER" id="PTHR43080">
    <property type="entry name" value="CBS DOMAIN-CONTAINING PROTEIN CBSX3, MITOCHONDRIAL"/>
    <property type="match status" value="1"/>
</dbReference>
<dbReference type="CDD" id="cd02205">
    <property type="entry name" value="CBS_pair_SF"/>
    <property type="match status" value="1"/>
</dbReference>
<dbReference type="STRING" id="890420.SAMN05216226_10365"/>
<feature type="binding site" evidence="3">
    <location>
        <position position="183"/>
    </location>
    <ligand>
        <name>Fe cation</name>
        <dbReference type="ChEBI" id="CHEBI:24875"/>
    </ligand>
</feature>
<keyword evidence="7" id="KW-1185">Reference proteome</keyword>
<proteinExistence type="predicted"/>
<dbReference type="InterPro" id="IPR051257">
    <property type="entry name" value="Diverse_CBS-Domain"/>
</dbReference>
<dbReference type="InterPro" id="IPR046342">
    <property type="entry name" value="CBS_dom_sf"/>
</dbReference>
<dbReference type="SMART" id="SM00116">
    <property type="entry name" value="CBS"/>
    <property type="match status" value="2"/>
</dbReference>
<dbReference type="Gene3D" id="3.10.580.10">
    <property type="entry name" value="CBS-domain"/>
    <property type="match status" value="1"/>
</dbReference>
<evidence type="ECO:0000259" key="4">
    <source>
        <dbReference type="PROSITE" id="PS51371"/>
    </source>
</evidence>